<dbReference type="EMBL" id="CP001700">
    <property type="protein sequence ID" value="ACU75780.1"/>
    <property type="molecule type" value="Genomic_DNA"/>
</dbReference>
<accession>C7Q3L5</accession>
<dbReference type="HOGENOM" id="CLU_528629_0_0_11"/>
<dbReference type="STRING" id="479433.Caci_6949"/>
<protein>
    <submittedName>
        <fullName evidence="1">Uncharacterized protein</fullName>
    </submittedName>
</protein>
<dbReference type="Proteomes" id="UP000000851">
    <property type="component" value="Chromosome"/>
</dbReference>
<dbReference type="AlphaFoldDB" id="C7Q3L5"/>
<dbReference type="RefSeq" id="WP_015795508.1">
    <property type="nucleotide sequence ID" value="NC_013131.1"/>
</dbReference>
<evidence type="ECO:0000313" key="1">
    <source>
        <dbReference type="EMBL" id="ACU75780.1"/>
    </source>
</evidence>
<sequence>MSPETERIRAVLLGLEGRARAMPLVDLGERLWADYVRTGVGSTAAHPFLTEIVEAMEEARCHFEPDDPVRHRATVLLGIGQCLSFAFHDGATADADSGTALLEAELDGAATLSGLSAVARVAVSFAALRRVQFVLQEPDRLAALLGHGTPTDLAEHLDRADSRLSELSAARSQAQLAAGAAGMRTAVGALRRLLAVLGSPDPTTPAEMMPELTRILKDLKQIDLVGIRLGDVRVEDTEWTTDPRIPWPVELFQGEPETRPHVAHVRPVLAVDVDVLRRNVRYLIGAGRDPHVDDDPYATAVGFLQAEEPPAWVDRFVAAAAAVVHSAEAPSGLDRFLLAVALHLRGRWDDGGWDGVEKDAPGGTPDGDVQASVRHLLAAAEDIVSEDPDGVPALVYTATLSPEGTLAELGSRLAPLSEDLRAVGASALRFAEPVRGLWWNAVEGRFEASGGWMPAGSAVLLDGTDEISQNPAKPSVSDQADDGLEIRVAHVASLSQLRSLAHREPHTPGNRPSSS</sequence>
<dbReference type="InParanoid" id="C7Q3L5"/>
<organism evidence="1 2">
    <name type="scientific">Catenulispora acidiphila (strain DSM 44928 / JCM 14897 / NBRC 102108 / NRRL B-24433 / ID139908)</name>
    <dbReference type="NCBI Taxonomy" id="479433"/>
    <lineage>
        <taxon>Bacteria</taxon>
        <taxon>Bacillati</taxon>
        <taxon>Actinomycetota</taxon>
        <taxon>Actinomycetes</taxon>
        <taxon>Catenulisporales</taxon>
        <taxon>Catenulisporaceae</taxon>
        <taxon>Catenulispora</taxon>
    </lineage>
</organism>
<name>C7Q3L5_CATAD</name>
<reference evidence="1 2" key="1">
    <citation type="journal article" date="2009" name="Stand. Genomic Sci.">
        <title>Complete genome sequence of Catenulispora acidiphila type strain (ID 139908).</title>
        <authorList>
            <person name="Copeland A."/>
            <person name="Lapidus A."/>
            <person name="Glavina Del Rio T."/>
            <person name="Nolan M."/>
            <person name="Lucas S."/>
            <person name="Chen F."/>
            <person name="Tice H."/>
            <person name="Cheng J.F."/>
            <person name="Bruce D."/>
            <person name="Goodwin L."/>
            <person name="Pitluck S."/>
            <person name="Mikhailova N."/>
            <person name="Pati A."/>
            <person name="Ivanova N."/>
            <person name="Mavromatis K."/>
            <person name="Chen A."/>
            <person name="Palaniappan K."/>
            <person name="Chain P."/>
            <person name="Land M."/>
            <person name="Hauser L."/>
            <person name="Chang Y.J."/>
            <person name="Jeffries C.D."/>
            <person name="Chertkov O."/>
            <person name="Brettin T."/>
            <person name="Detter J.C."/>
            <person name="Han C."/>
            <person name="Ali Z."/>
            <person name="Tindall B.J."/>
            <person name="Goker M."/>
            <person name="Bristow J."/>
            <person name="Eisen J.A."/>
            <person name="Markowitz V."/>
            <person name="Hugenholtz P."/>
            <person name="Kyrpides N.C."/>
            <person name="Klenk H.P."/>
        </authorList>
    </citation>
    <scope>NUCLEOTIDE SEQUENCE [LARGE SCALE GENOMIC DNA]</scope>
    <source>
        <strain evidence="2">DSM 44928 / JCM 14897 / NBRC 102108 / NRRL B-24433 / ID139908</strain>
    </source>
</reference>
<gene>
    <name evidence="1" type="ordered locus">Caci_6949</name>
</gene>
<proteinExistence type="predicted"/>
<keyword evidence="2" id="KW-1185">Reference proteome</keyword>
<evidence type="ECO:0000313" key="2">
    <source>
        <dbReference type="Proteomes" id="UP000000851"/>
    </source>
</evidence>
<dbReference type="KEGG" id="cai:Caci_6949"/>